<reference evidence="3" key="1">
    <citation type="submission" date="2016-03" db="EMBL/GenBank/DDBJ databases">
        <authorList>
            <person name="Guldener U."/>
        </authorList>
    </citation>
    <scope>NUCLEOTIDE SEQUENCE [LARGE SCALE GENOMIC DNA]</scope>
    <source>
        <strain evidence="3">04CH-RAC-A.6.1</strain>
    </source>
</reference>
<dbReference type="AlphaFoldDB" id="A0A1E1JZQ5"/>
<feature type="region of interest" description="Disordered" evidence="1">
    <location>
        <begin position="156"/>
        <end position="236"/>
    </location>
</feature>
<protein>
    <submittedName>
        <fullName evidence="2">Uncharacterized protein</fullName>
    </submittedName>
</protein>
<accession>A0A1E1JZQ5</accession>
<feature type="compositionally biased region" description="Polar residues" evidence="1">
    <location>
        <begin position="156"/>
        <end position="170"/>
    </location>
</feature>
<feature type="compositionally biased region" description="Low complexity" evidence="1">
    <location>
        <begin position="1"/>
        <end position="12"/>
    </location>
</feature>
<feature type="compositionally biased region" description="Polar residues" evidence="1">
    <location>
        <begin position="305"/>
        <end position="317"/>
    </location>
</feature>
<organism evidence="2 3">
    <name type="scientific">Rhynchosporium agropyri</name>
    <dbReference type="NCBI Taxonomy" id="914238"/>
    <lineage>
        <taxon>Eukaryota</taxon>
        <taxon>Fungi</taxon>
        <taxon>Dikarya</taxon>
        <taxon>Ascomycota</taxon>
        <taxon>Pezizomycotina</taxon>
        <taxon>Leotiomycetes</taxon>
        <taxon>Helotiales</taxon>
        <taxon>Ploettnerulaceae</taxon>
        <taxon>Rhynchosporium</taxon>
    </lineage>
</organism>
<proteinExistence type="predicted"/>
<evidence type="ECO:0000313" key="3">
    <source>
        <dbReference type="Proteomes" id="UP000178912"/>
    </source>
</evidence>
<evidence type="ECO:0000256" key="1">
    <source>
        <dbReference type="SAM" id="MobiDB-lite"/>
    </source>
</evidence>
<name>A0A1E1JZQ5_9HELO</name>
<sequence length="440" mass="49580">MSRSSVVSSQKSIADDHTPLPPPATCTKIHDKWAPCYTHSAQCDGCHTKKHPVLQRCLRCTLQYCRKCMVKARLNGHEYVDGELDWDVGSRPREFRDHGSWKKMEVKGEMGVRRSRLGAWVRGGEVEQEHDHEALMVGEMLKRSEMGMIVARASFATTDSRSSKSPSKQRLMTEEEKYRARGNTSLFGGPKNTPDSSRYASDATLLDDTEDDGDLESDDDFEIPLPKRRRPDHFDSHTSTACLRLNEHRFGDQRFEQRSGGASQVDVNRSSSASMISRPSDRQQPASYQQQRQQSHQRFSLSRSTASTASFRLNPSGQPNQHQRQRQPQVLTASPCESPYLSSASQPIPFHLRQATTFLTPTSTFSDATSAILLAQAQEEADTLPRRRKEFEEYCAQAWRHEPALRQLRDEGKLEEARDLFNAAKAALYFARGLGGGGCD</sequence>
<dbReference type="OrthoDB" id="4755622at2759"/>
<feature type="compositionally biased region" description="Acidic residues" evidence="1">
    <location>
        <begin position="205"/>
        <end position="222"/>
    </location>
</feature>
<feature type="region of interest" description="Disordered" evidence="1">
    <location>
        <begin position="255"/>
        <end position="338"/>
    </location>
</feature>
<dbReference type="Proteomes" id="UP000178912">
    <property type="component" value="Unassembled WGS sequence"/>
</dbReference>
<evidence type="ECO:0000313" key="2">
    <source>
        <dbReference type="EMBL" id="CZS91192.1"/>
    </source>
</evidence>
<keyword evidence="3" id="KW-1185">Reference proteome</keyword>
<feature type="region of interest" description="Disordered" evidence="1">
    <location>
        <begin position="1"/>
        <end position="21"/>
    </location>
</feature>
<dbReference type="EMBL" id="FJUX01000007">
    <property type="protein sequence ID" value="CZS91192.1"/>
    <property type="molecule type" value="Genomic_DNA"/>
</dbReference>
<feature type="compositionally biased region" description="Low complexity" evidence="1">
    <location>
        <begin position="318"/>
        <end position="329"/>
    </location>
</feature>
<feature type="compositionally biased region" description="Low complexity" evidence="1">
    <location>
        <begin position="269"/>
        <end position="304"/>
    </location>
</feature>
<gene>
    <name evidence="2" type="ORF">RAG0_01929</name>
</gene>